<dbReference type="Proteomes" id="UP001164746">
    <property type="component" value="Chromosome 4"/>
</dbReference>
<accession>A0ABY7E5H3</accession>
<organism evidence="1 2">
    <name type="scientific">Mya arenaria</name>
    <name type="common">Soft-shell clam</name>
    <dbReference type="NCBI Taxonomy" id="6604"/>
    <lineage>
        <taxon>Eukaryota</taxon>
        <taxon>Metazoa</taxon>
        <taxon>Spiralia</taxon>
        <taxon>Lophotrochozoa</taxon>
        <taxon>Mollusca</taxon>
        <taxon>Bivalvia</taxon>
        <taxon>Autobranchia</taxon>
        <taxon>Heteroconchia</taxon>
        <taxon>Euheterodonta</taxon>
        <taxon>Imparidentia</taxon>
        <taxon>Neoheterodontei</taxon>
        <taxon>Myida</taxon>
        <taxon>Myoidea</taxon>
        <taxon>Myidae</taxon>
        <taxon>Mya</taxon>
    </lineage>
</organism>
<sequence length="165" mass="18172">MSGRPQNYTLVLPELTLNRGLCNNSPLRQQLCKDETLGRHAATEVSISLKVLPNSADIILCAFSGLILGDSPTRPVPISSWKGCSHTSYNVRFSGDGRNASPGHSAQYCSYSVIDNETKKVIMLKTVDKCETDRKPVAMEKVALKACLEDLFTWFCNKTRSTSQS</sequence>
<dbReference type="PANTHER" id="PTHR31751">
    <property type="entry name" value="SI:CH211-108C17.2-RELATED-RELATED"/>
    <property type="match status" value="1"/>
</dbReference>
<dbReference type="EMBL" id="CP111015">
    <property type="protein sequence ID" value="WAR02396.1"/>
    <property type="molecule type" value="Genomic_DNA"/>
</dbReference>
<gene>
    <name evidence="1" type="ORF">MAR_008954</name>
</gene>
<keyword evidence="2" id="KW-1185">Reference proteome</keyword>
<name>A0ABY7E5H3_MYAAR</name>
<dbReference type="PANTHER" id="PTHR31751:SF7">
    <property type="entry name" value="THAP-TYPE DOMAIN-CONTAINING PROTEIN"/>
    <property type="match status" value="1"/>
</dbReference>
<proteinExistence type="predicted"/>
<evidence type="ECO:0000313" key="2">
    <source>
        <dbReference type="Proteomes" id="UP001164746"/>
    </source>
</evidence>
<evidence type="ECO:0000313" key="1">
    <source>
        <dbReference type="EMBL" id="WAR02396.1"/>
    </source>
</evidence>
<reference evidence="1" key="1">
    <citation type="submission" date="2022-11" db="EMBL/GenBank/DDBJ databases">
        <title>Centuries of genome instability and evolution in soft-shell clam transmissible cancer (bioRxiv).</title>
        <authorList>
            <person name="Hart S.F.M."/>
            <person name="Yonemitsu M.A."/>
            <person name="Giersch R.M."/>
            <person name="Beal B.F."/>
            <person name="Arriagada G."/>
            <person name="Davis B.W."/>
            <person name="Ostrander E.A."/>
            <person name="Goff S.P."/>
            <person name="Metzger M.J."/>
        </authorList>
    </citation>
    <scope>NUCLEOTIDE SEQUENCE</scope>
    <source>
        <strain evidence="1">MELC-2E11</strain>
        <tissue evidence="1">Siphon/mantle</tissue>
    </source>
</reference>
<protein>
    <submittedName>
        <fullName evidence="1">Uncharacterized protein</fullName>
    </submittedName>
</protein>